<evidence type="ECO:0000256" key="1">
    <source>
        <dbReference type="SAM" id="MobiDB-lite"/>
    </source>
</evidence>
<accession>A0A8B7N899</accession>
<dbReference type="Gene3D" id="1.10.1410.10">
    <property type="match status" value="1"/>
</dbReference>
<feature type="compositionally biased region" description="Basic and acidic residues" evidence="1">
    <location>
        <begin position="523"/>
        <end position="532"/>
    </location>
</feature>
<dbReference type="Proteomes" id="UP000694843">
    <property type="component" value="Unplaced"/>
</dbReference>
<dbReference type="SUPFAM" id="SSF81631">
    <property type="entry name" value="PAP/OAS1 substrate-binding domain"/>
    <property type="match status" value="1"/>
</dbReference>
<dbReference type="SUPFAM" id="SSF81301">
    <property type="entry name" value="Nucleotidyltransferase"/>
    <property type="match status" value="1"/>
</dbReference>
<evidence type="ECO:0000313" key="3">
    <source>
        <dbReference type="Proteomes" id="UP000694843"/>
    </source>
</evidence>
<dbReference type="GO" id="GO:1990817">
    <property type="term" value="F:poly(A) RNA polymerase activity"/>
    <property type="evidence" value="ECO:0007669"/>
    <property type="project" value="TreeGrafter"/>
</dbReference>
<feature type="compositionally biased region" description="Basic and acidic residues" evidence="1">
    <location>
        <begin position="549"/>
        <end position="559"/>
    </location>
</feature>
<feature type="compositionally biased region" description="Basic residues" evidence="1">
    <location>
        <begin position="621"/>
        <end position="631"/>
    </location>
</feature>
<feature type="compositionally biased region" description="Polar residues" evidence="1">
    <location>
        <begin position="563"/>
        <end position="589"/>
    </location>
</feature>
<protein>
    <submittedName>
        <fullName evidence="4">Poly(A) RNA polymerase, mitochondrial</fullName>
    </submittedName>
</protein>
<dbReference type="Gene3D" id="3.30.460.10">
    <property type="entry name" value="Beta Polymerase, domain 2"/>
    <property type="match status" value="1"/>
</dbReference>
<evidence type="ECO:0000259" key="2">
    <source>
        <dbReference type="Pfam" id="PF22600"/>
    </source>
</evidence>
<evidence type="ECO:0000313" key="4">
    <source>
        <dbReference type="RefSeq" id="XP_018010132.2"/>
    </source>
</evidence>
<dbReference type="PANTHER" id="PTHR12271:SF133">
    <property type="entry name" value="POLY(A) RNA POLYMERASE, MITOCHONDRIAL"/>
    <property type="match status" value="1"/>
</dbReference>
<dbReference type="InterPro" id="IPR043519">
    <property type="entry name" value="NT_sf"/>
</dbReference>
<reference evidence="4" key="1">
    <citation type="submission" date="2025-08" db="UniProtKB">
        <authorList>
            <consortium name="RefSeq"/>
        </authorList>
    </citation>
    <scope>IDENTIFICATION</scope>
    <source>
        <tissue evidence="4">Whole organism</tissue>
    </source>
</reference>
<feature type="region of interest" description="Disordered" evidence="1">
    <location>
        <begin position="523"/>
        <end position="590"/>
    </location>
</feature>
<dbReference type="PANTHER" id="PTHR12271">
    <property type="entry name" value="POLY A POLYMERASE CID PAP -RELATED"/>
    <property type="match status" value="1"/>
</dbReference>
<dbReference type="OrthoDB" id="434989at2759"/>
<dbReference type="InterPro" id="IPR054708">
    <property type="entry name" value="MTPAP-like_central"/>
</dbReference>
<feature type="domain" description="Poly(A) RNA polymerase mitochondrial-like central palm" evidence="2">
    <location>
        <begin position="150"/>
        <end position="310"/>
    </location>
</feature>
<dbReference type="OMA" id="LRFDNDM"/>
<keyword evidence="3" id="KW-1185">Reference proteome</keyword>
<feature type="non-terminal residue" evidence="4">
    <location>
        <position position="1"/>
    </location>
</feature>
<dbReference type="GeneID" id="108667599"/>
<dbReference type="GO" id="GO:0031123">
    <property type="term" value="P:RNA 3'-end processing"/>
    <property type="evidence" value="ECO:0007669"/>
    <property type="project" value="TreeGrafter"/>
</dbReference>
<name>A0A8B7N899_HYAAZ</name>
<gene>
    <name evidence="4" type="primary">LOC108667599</name>
</gene>
<dbReference type="CTD" id="55149"/>
<dbReference type="Pfam" id="PF22600">
    <property type="entry name" value="MTPAP-like_central"/>
    <property type="match status" value="1"/>
</dbReference>
<sequence length="631" mass="71138">IFENFDSLLTKRRCQAERSIVVEVPSVNSLDHVLHSCCAIGQVSSLFHYTTFNKYVNKHKEMLLVEFSEPISAREMMLYCPTSSSACLPVRSPFFQYHDQRTSPAPLRQSQSLSTDNLNRQEQVEKQKIFRENLLSDKDLKQSIFSCNSISEQMKLFYDKTKLTDLGSRLRFLTCRQVEVALAGPLPHLSALPFGSSVNGFGHCLSDLDMVMQLEHSELVRACPEWAESFVLQNASDTAFGQQRVSSTRFLELVADVLRSTSPGCTQIVKVLKARVPIVKYHQQLTGLDCDLSINNWSGLYMSELLYQYSALDARVAPLLFCLRLWAKEAQLTSQHPGRWITNFSITTLALYYLISLRILPPFELLKKHARPEDARVAENSLDCSYLRSLSRIAALHSPPKATRSLTLEDLLLGFFSFYDEFDFRKHGLTIIYGKTFIKPDSSAMYIQNPLDGSLNVSRNVTLEEVERFSMAVTRALHSLHQDAPQTSPGWGLLSLWSSSDHRPLQAISLDWNLIFNNDVKKSPPHSAEHSSADSNVSPQNRAAVKPSDTLHRKVDLRPEISTGKSVRLVSNSSPSVINPQSASRNIQSPVAEGKYFSELKLSSASKNSNRKSSKSNEHKRSLKISMKSRK</sequence>
<organism evidence="3 4">
    <name type="scientific">Hyalella azteca</name>
    <name type="common">Amphipod</name>
    <dbReference type="NCBI Taxonomy" id="294128"/>
    <lineage>
        <taxon>Eukaryota</taxon>
        <taxon>Metazoa</taxon>
        <taxon>Ecdysozoa</taxon>
        <taxon>Arthropoda</taxon>
        <taxon>Crustacea</taxon>
        <taxon>Multicrustacea</taxon>
        <taxon>Malacostraca</taxon>
        <taxon>Eumalacostraca</taxon>
        <taxon>Peracarida</taxon>
        <taxon>Amphipoda</taxon>
        <taxon>Senticaudata</taxon>
        <taxon>Talitrida</taxon>
        <taxon>Talitroidea</taxon>
        <taxon>Hyalellidae</taxon>
        <taxon>Hyalella</taxon>
    </lineage>
</organism>
<feature type="region of interest" description="Disordered" evidence="1">
    <location>
        <begin position="602"/>
        <end position="631"/>
    </location>
</feature>
<dbReference type="CDD" id="cd05402">
    <property type="entry name" value="NT_PAP_TUTase"/>
    <property type="match status" value="1"/>
</dbReference>
<dbReference type="RefSeq" id="XP_018010132.2">
    <property type="nucleotide sequence ID" value="XM_018154643.2"/>
</dbReference>
<dbReference type="AlphaFoldDB" id="A0A8B7N899"/>
<dbReference type="KEGG" id="hazt:108667599"/>
<proteinExistence type="predicted"/>